<feature type="signal peptide" evidence="1">
    <location>
        <begin position="1"/>
        <end position="24"/>
    </location>
</feature>
<gene>
    <name evidence="2" type="ORF">PANT111_120097</name>
</gene>
<feature type="chain" id="PRO_5043847581" evidence="1">
    <location>
        <begin position="25"/>
        <end position="225"/>
    </location>
</feature>
<accession>A0AAX3J192</accession>
<protein>
    <submittedName>
        <fullName evidence="2">Hemolysin BL-binding protein</fullName>
    </submittedName>
</protein>
<evidence type="ECO:0000313" key="3">
    <source>
        <dbReference type="Proteomes" id="UP000433737"/>
    </source>
</evidence>
<proteinExistence type="predicted"/>
<evidence type="ECO:0000256" key="1">
    <source>
        <dbReference type="SAM" id="SignalP"/>
    </source>
</evidence>
<dbReference type="EMBL" id="CABWMH010000004">
    <property type="protein sequence ID" value="VXB14904.1"/>
    <property type="molecule type" value="Genomic_DNA"/>
</dbReference>
<dbReference type="RefSeq" id="WP_159223100.1">
    <property type="nucleotide sequence ID" value="NZ_JAOCKV010000011.1"/>
</dbReference>
<evidence type="ECO:0000313" key="2">
    <source>
        <dbReference type="EMBL" id="VXB14904.1"/>
    </source>
</evidence>
<comment type="caution">
    <text evidence="2">The sequence shown here is derived from an EMBL/GenBank/DDBJ whole genome shotgun (WGS) entry which is preliminary data.</text>
</comment>
<name>A0AAX3J192_9GAMM</name>
<keyword evidence="1" id="KW-0732">Signal</keyword>
<dbReference type="Proteomes" id="UP000433737">
    <property type="component" value="Unassembled WGS sequence"/>
</dbReference>
<reference evidence="2 3" key="1">
    <citation type="submission" date="2019-10" db="EMBL/GenBank/DDBJ databases">
        <authorList>
            <person name="Karimi E."/>
        </authorList>
    </citation>
    <scope>NUCLEOTIDE SEQUENCE [LARGE SCALE GENOMIC DNA]</scope>
    <source>
        <strain evidence="2">Pantoea sp. 111</strain>
    </source>
</reference>
<organism evidence="2 3">
    <name type="scientific">Pantoea brenneri</name>
    <dbReference type="NCBI Taxonomy" id="472694"/>
    <lineage>
        <taxon>Bacteria</taxon>
        <taxon>Pseudomonadati</taxon>
        <taxon>Pseudomonadota</taxon>
        <taxon>Gammaproteobacteria</taxon>
        <taxon>Enterobacterales</taxon>
        <taxon>Erwiniaceae</taxon>
        <taxon>Pantoea</taxon>
    </lineage>
</organism>
<sequence length="225" mass="23472">MKKLKINLLFLATLATLSSQSALAALDLYIIAQAGNIDNAGKINSGNDLAMLTGFGLVDGEVKAKYNTSLLNSGSLQANNINLLAVNEINLLSGGDVTAQGAANFTAIKFSNDAAITGQSASVTAKEVRNSGVMQTTGLLSVEGKNGIYNTGRMEAGTLALITDEKISNSSCVWWVLCTKGTMTADKITITAPKIASLRELDGNYTTQTLELNKPVAPSEPGISL</sequence>
<dbReference type="AlphaFoldDB" id="A0AAX3J192"/>